<keyword evidence="1" id="KW-0489">Methyltransferase</keyword>
<evidence type="ECO:0008006" key="5">
    <source>
        <dbReference type="Google" id="ProtNLM"/>
    </source>
</evidence>
<dbReference type="InterPro" id="IPR038375">
    <property type="entry name" value="NDUFAF7_sf"/>
</dbReference>
<name>A0A937VZB1_UNCTE</name>
<dbReference type="GO" id="GO:0035243">
    <property type="term" value="F:protein-arginine omega-N symmetric methyltransferase activity"/>
    <property type="evidence" value="ECO:0007669"/>
    <property type="project" value="TreeGrafter"/>
</dbReference>
<evidence type="ECO:0000256" key="1">
    <source>
        <dbReference type="ARBA" id="ARBA00022603"/>
    </source>
</evidence>
<feature type="non-terminal residue" evidence="3">
    <location>
        <position position="256"/>
    </location>
</feature>
<dbReference type="InterPro" id="IPR003788">
    <property type="entry name" value="NDUFAF7"/>
</dbReference>
<organism evidence="3 4">
    <name type="scientific">Tectimicrobiota bacterium</name>
    <dbReference type="NCBI Taxonomy" id="2528274"/>
    <lineage>
        <taxon>Bacteria</taxon>
        <taxon>Pseudomonadati</taxon>
        <taxon>Nitrospinota/Tectimicrobiota group</taxon>
        <taxon>Candidatus Tectimicrobiota</taxon>
    </lineage>
</organism>
<evidence type="ECO:0000313" key="4">
    <source>
        <dbReference type="Proteomes" id="UP000712673"/>
    </source>
</evidence>
<dbReference type="EMBL" id="VGLS01000018">
    <property type="protein sequence ID" value="MBM3222415.1"/>
    <property type="molecule type" value="Genomic_DNA"/>
</dbReference>
<proteinExistence type="predicted"/>
<keyword evidence="2" id="KW-0808">Transferase</keyword>
<gene>
    <name evidence="3" type="ORF">FJZ47_01230</name>
</gene>
<dbReference type="SUPFAM" id="SSF53335">
    <property type="entry name" value="S-adenosyl-L-methionine-dependent methyltransferases"/>
    <property type="match status" value="1"/>
</dbReference>
<dbReference type="InterPro" id="IPR029063">
    <property type="entry name" value="SAM-dependent_MTases_sf"/>
</dbReference>
<sequence>MRVHSAVDQEIRERLYQHGRMTFAEFMQICLYSPRGGFYASMSNKINTHFGTSPTSHPVFGVLIARQLEQMWHLLGNPPVFHVLEVGAGDGALAQAIVQACWRMAPQLAEALCYVAADYAPRWFQAPDYSFDWERVTGDGRSPHRQEARSGVQCVQTAGLQAFRQVVGCILCNELLDNFPMHRFAVQDGHVKEVFVTLAEGQLTEVLDEPSSPRMVERLSSLGVSFPEGYRGEVSLAMEDWTCQLASALDRGFILT</sequence>
<comment type="caution">
    <text evidence="3">The sequence shown here is derived from an EMBL/GenBank/DDBJ whole genome shotgun (WGS) entry which is preliminary data.</text>
</comment>
<dbReference type="PANTHER" id="PTHR12049:SF7">
    <property type="entry name" value="PROTEIN ARGININE METHYLTRANSFERASE NDUFAF7, MITOCHONDRIAL"/>
    <property type="match status" value="1"/>
</dbReference>
<reference evidence="3" key="1">
    <citation type="submission" date="2019-03" db="EMBL/GenBank/DDBJ databases">
        <title>Lake Tanganyika Metagenome-Assembled Genomes (MAGs).</title>
        <authorList>
            <person name="Tran P."/>
        </authorList>
    </citation>
    <scope>NUCLEOTIDE SEQUENCE</scope>
    <source>
        <strain evidence="3">K_DeepCast_65m_m2_066</strain>
    </source>
</reference>
<protein>
    <recommendedName>
        <fullName evidence="5">Class I SAM-dependent methyltransferase</fullName>
    </recommendedName>
</protein>
<dbReference type="PANTHER" id="PTHR12049">
    <property type="entry name" value="PROTEIN ARGININE METHYLTRANSFERASE NDUFAF7, MITOCHONDRIAL"/>
    <property type="match status" value="1"/>
</dbReference>
<dbReference type="Gene3D" id="3.40.50.12710">
    <property type="match status" value="1"/>
</dbReference>
<dbReference type="GO" id="GO:0032259">
    <property type="term" value="P:methylation"/>
    <property type="evidence" value="ECO:0007669"/>
    <property type="project" value="UniProtKB-KW"/>
</dbReference>
<dbReference type="AlphaFoldDB" id="A0A937VZB1"/>
<evidence type="ECO:0000313" key="3">
    <source>
        <dbReference type="EMBL" id="MBM3222415.1"/>
    </source>
</evidence>
<dbReference type="Pfam" id="PF02636">
    <property type="entry name" value="Methyltransf_28"/>
    <property type="match status" value="1"/>
</dbReference>
<dbReference type="Proteomes" id="UP000712673">
    <property type="component" value="Unassembled WGS sequence"/>
</dbReference>
<accession>A0A937VZB1</accession>
<evidence type="ECO:0000256" key="2">
    <source>
        <dbReference type="ARBA" id="ARBA00022679"/>
    </source>
</evidence>